<evidence type="ECO:0000313" key="3">
    <source>
        <dbReference type="Proteomes" id="UP000008694"/>
    </source>
</evidence>
<dbReference type="InterPro" id="IPR056592">
    <property type="entry name" value="Beta-prop_At3g26010-like"/>
</dbReference>
<organism evidence="3">
    <name type="scientific">Arabidopsis lyrata subsp. lyrata</name>
    <name type="common">Lyre-leaved rock-cress</name>
    <dbReference type="NCBI Taxonomy" id="81972"/>
    <lineage>
        <taxon>Eukaryota</taxon>
        <taxon>Viridiplantae</taxon>
        <taxon>Streptophyta</taxon>
        <taxon>Embryophyta</taxon>
        <taxon>Tracheophyta</taxon>
        <taxon>Spermatophyta</taxon>
        <taxon>Magnoliopsida</taxon>
        <taxon>eudicotyledons</taxon>
        <taxon>Gunneridae</taxon>
        <taxon>Pentapetalae</taxon>
        <taxon>rosids</taxon>
        <taxon>malvids</taxon>
        <taxon>Brassicales</taxon>
        <taxon>Brassicaceae</taxon>
        <taxon>Camelineae</taxon>
        <taxon>Arabidopsis</taxon>
    </lineage>
</organism>
<dbReference type="Proteomes" id="UP000008694">
    <property type="component" value="Unassembled WGS sequence"/>
</dbReference>
<evidence type="ECO:0000259" key="1">
    <source>
        <dbReference type="Pfam" id="PF24750"/>
    </source>
</evidence>
<dbReference type="Pfam" id="PF24750">
    <property type="entry name" value="b-prop_At3g26010-like"/>
    <property type="match status" value="2"/>
</dbReference>
<reference evidence="3" key="1">
    <citation type="journal article" date="2011" name="Nat. Genet.">
        <title>The Arabidopsis lyrata genome sequence and the basis of rapid genome size change.</title>
        <authorList>
            <person name="Hu T.T."/>
            <person name="Pattyn P."/>
            <person name="Bakker E.G."/>
            <person name="Cao J."/>
            <person name="Cheng J.-F."/>
            <person name="Clark R.M."/>
            <person name="Fahlgren N."/>
            <person name="Fawcett J.A."/>
            <person name="Grimwood J."/>
            <person name="Gundlach H."/>
            <person name="Haberer G."/>
            <person name="Hollister J.D."/>
            <person name="Ossowski S."/>
            <person name="Ottilar R.P."/>
            <person name="Salamov A.A."/>
            <person name="Schneeberger K."/>
            <person name="Spannagl M."/>
            <person name="Wang X."/>
            <person name="Yang L."/>
            <person name="Nasrallah M.E."/>
            <person name="Bergelson J."/>
            <person name="Carrington J.C."/>
            <person name="Gaut B.S."/>
            <person name="Schmutz J."/>
            <person name="Mayer K.F.X."/>
            <person name="Van de Peer Y."/>
            <person name="Grigoriev I.V."/>
            <person name="Nordborg M."/>
            <person name="Weigel D."/>
            <person name="Guo Y.-L."/>
        </authorList>
    </citation>
    <scope>NUCLEOTIDE SEQUENCE [LARGE SCALE GENOMIC DNA]</scope>
    <source>
        <strain evidence="3">cv. MN47</strain>
    </source>
</reference>
<proteinExistence type="predicted"/>
<dbReference type="Gramene" id="scaffold_500852.1">
    <property type="protein sequence ID" value="scaffold_500852.1"/>
    <property type="gene ID" value="scaffold_500852.1"/>
</dbReference>
<dbReference type="PANTHER" id="PTHR35546:SF25">
    <property type="entry name" value="F-BOX DOMAIN-CONTAINING PROTEIN"/>
    <property type="match status" value="1"/>
</dbReference>
<dbReference type="InterPro" id="IPR055290">
    <property type="entry name" value="At3g26010-like"/>
</dbReference>
<dbReference type="HOGENOM" id="CLU_029240_0_0_1"/>
<dbReference type="AlphaFoldDB" id="D7LM31"/>
<name>D7LM31_ARALL</name>
<dbReference type="PANTHER" id="PTHR35546">
    <property type="entry name" value="F-BOX PROTEIN INTERACTION DOMAIN PROTEIN-RELATED"/>
    <property type="match status" value="1"/>
</dbReference>
<protein>
    <recommendedName>
        <fullName evidence="1">F-box protein At3g26010-like beta-propeller domain-containing protein</fullName>
    </recommendedName>
</protein>
<feature type="domain" description="F-box protein At3g26010-like beta-propeller" evidence="1">
    <location>
        <begin position="7"/>
        <end position="70"/>
    </location>
</feature>
<sequence>MKAANKKKRAGILAITDGLILVDVSTKGRPTMFSVANPMLRQWIDIPQPPISYDIVIQGTALVTQMNNSDLTLRFFRLIPANGLSAMSPRIVQRFSSNPINLNGCLYWLCRETNVIFAYDYYDHSEISCVIKLPTLFRSEGYEDTLTISCGSLMYMTTDYKRNQELKIWRLENYISGSSKGSWELLWNLNPGLDLSFITDPVVMHPFDNEIVYLVTRQTNYSQTHVYLVSCNLGTKKFQVHKEWNQKYRNLGDYEPRLFHQFVLPQRLSSIPCPPGCTLVTLPQQHY</sequence>
<gene>
    <name evidence="2" type="ORF">ARALYDRAFT_905148</name>
</gene>
<accession>D7LM31</accession>
<feature type="domain" description="F-box protein At3g26010-like beta-propeller" evidence="1">
    <location>
        <begin position="90"/>
        <end position="247"/>
    </location>
</feature>
<evidence type="ECO:0000313" key="2">
    <source>
        <dbReference type="EMBL" id="EFH53385.1"/>
    </source>
</evidence>
<keyword evidence="3" id="KW-1185">Reference proteome</keyword>
<dbReference type="EMBL" id="GL348717">
    <property type="protein sequence ID" value="EFH53385.1"/>
    <property type="molecule type" value="Genomic_DNA"/>
</dbReference>